<evidence type="ECO:0000256" key="1">
    <source>
        <dbReference type="ARBA" id="ARBA00005513"/>
    </source>
</evidence>
<comment type="subcellular location">
    <subcellularLocation>
        <location evidence="15">Cell membrane</location>
        <topology evidence="15">Single-pass membrane protein</topology>
    </subcellularLocation>
    <subcellularLocation>
        <location evidence="14">Endomembrane system</location>
        <topology evidence="14">Single-pass membrane protein</topology>
    </subcellularLocation>
</comment>
<feature type="transmembrane region" description="Helical" evidence="15">
    <location>
        <begin position="40"/>
        <end position="60"/>
    </location>
</feature>
<evidence type="ECO:0000256" key="14">
    <source>
        <dbReference type="ARBA" id="ARBA00037847"/>
    </source>
</evidence>
<comment type="caution">
    <text evidence="15">Lacks conserved residue(s) required for the propagation of feature annotation.</text>
</comment>
<comment type="function">
    <text evidence="12">Component of the F(0) channel, it forms part of the peripheral stalk, linking F(1) to F(0). The b'-subunit is a diverged and duplicated form of b found in plants and photosynthetic bacteria.</text>
</comment>
<dbReference type="CDD" id="cd06503">
    <property type="entry name" value="ATP-synt_Fo_b"/>
    <property type="match status" value="1"/>
</dbReference>
<proteinExistence type="inferred from homology"/>
<evidence type="ECO:0000256" key="11">
    <source>
        <dbReference type="ARBA" id="ARBA00025198"/>
    </source>
</evidence>
<keyword evidence="17" id="KW-0175">Coiled coil</keyword>
<name>A0A5S9F159_UABAM</name>
<keyword evidence="3 15" id="KW-1003">Cell membrane</keyword>
<dbReference type="InterPro" id="IPR005864">
    <property type="entry name" value="ATP_synth_F0_bsu_bac"/>
</dbReference>
<protein>
    <recommendedName>
        <fullName evidence="15">ATP synthase subunit b</fullName>
    </recommendedName>
    <alternativeName>
        <fullName evidence="15">ATP synthase F(0) sector subunit b</fullName>
    </alternativeName>
    <alternativeName>
        <fullName evidence="15">ATPase subunit I</fullName>
    </alternativeName>
    <alternativeName>
        <fullName evidence="15">F-type ATPase subunit b</fullName>
        <shortName evidence="15">F-ATPase subunit b</shortName>
    </alternativeName>
</protein>
<dbReference type="OrthoDB" id="274361at2"/>
<evidence type="ECO:0000256" key="10">
    <source>
        <dbReference type="ARBA" id="ARBA00023310"/>
    </source>
</evidence>
<keyword evidence="2 15" id="KW-0813">Transport</keyword>
<keyword evidence="10 15" id="KW-0066">ATP synthesis</keyword>
<evidence type="ECO:0000256" key="2">
    <source>
        <dbReference type="ARBA" id="ARBA00022448"/>
    </source>
</evidence>
<dbReference type="GO" id="GO:0046933">
    <property type="term" value="F:proton-transporting ATP synthase activity, rotational mechanism"/>
    <property type="evidence" value="ECO:0007669"/>
    <property type="project" value="UniProtKB-UniRule"/>
</dbReference>
<dbReference type="RefSeq" id="WP_151966517.1">
    <property type="nucleotide sequence ID" value="NZ_AP019860.1"/>
</dbReference>
<comment type="similarity">
    <text evidence="1 15 16">Belongs to the ATPase B chain family.</text>
</comment>
<evidence type="ECO:0000256" key="16">
    <source>
        <dbReference type="RuleBase" id="RU003848"/>
    </source>
</evidence>
<dbReference type="PANTHER" id="PTHR33445:SF1">
    <property type="entry name" value="ATP SYNTHASE SUBUNIT B"/>
    <property type="match status" value="1"/>
</dbReference>
<evidence type="ECO:0000256" key="17">
    <source>
        <dbReference type="SAM" id="Coils"/>
    </source>
</evidence>
<dbReference type="KEGG" id="uam:UABAM_00610"/>
<evidence type="ECO:0000256" key="7">
    <source>
        <dbReference type="ARBA" id="ARBA00022989"/>
    </source>
</evidence>
<evidence type="ECO:0000256" key="9">
    <source>
        <dbReference type="ARBA" id="ARBA00023136"/>
    </source>
</evidence>
<keyword evidence="19" id="KW-1185">Reference proteome</keyword>
<dbReference type="SUPFAM" id="SSF81573">
    <property type="entry name" value="F1F0 ATP synthase subunit B, membrane domain"/>
    <property type="match status" value="1"/>
</dbReference>
<dbReference type="EMBL" id="AP019860">
    <property type="protein sequence ID" value="BBM82267.1"/>
    <property type="molecule type" value="Genomic_DNA"/>
</dbReference>
<evidence type="ECO:0000256" key="13">
    <source>
        <dbReference type="ARBA" id="ARBA00026054"/>
    </source>
</evidence>
<comment type="function">
    <text evidence="11 15">F(1)F(0) ATP synthase produces ATP from ADP in the presence of a proton or sodium gradient. F-type ATPases consist of two structural domains, F(1) containing the extramembraneous catalytic core and F(0) containing the membrane proton channel, linked together by a central stalk and a peripheral stalk. During catalysis, ATP synthesis in the catalytic domain of F(1) is coupled via a rotary mechanism of the central stalk subunits to proton translocation.</text>
</comment>
<sequence>MSILTRNLGKIMIILMLVIPNTVLMASGDGAQITKLEKGLMFWSLVTFFIVFLILSKVAWKPLIAGLEQRENTIRGNIEDAEKKQKEAAQKLQEYEEKLSKAEDEVKAIFDSAKTNAEQIKKEMIAEANKECDSIRARAENDIKLAKQQAVEEVFKTAADISIAISTKLIQESLDEKKQAKIIEDTLKTFEDLKTLN</sequence>
<dbReference type="Pfam" id="PF00430">
    <property type="entry name" value="ATP-synt_B"/>
    <property type="match status" value="1"/>
</dbReference>
<dbReference type="GO" id="GO:0005886">
    <property type="term" value="C:plasma membrane"/>
    <property type="evidence" value="ECO:0007669"/>
    <property type="project" value="UniProtKB-SubCell"/>
</dbReference>
<keyword evidence="4 15" id="KW-0138">CF(0)</keyword>
<evidence type="ECO:0000313" key="19">
    <source>
        <dbReference type="Proteomes" id="UP000326354"/>
    </source>
</evidence>
<dbReference type="GO" id="GO:0012505">
    <property type="term" value="C:endomembrane system"/>
    <property type="evidence" value="ECO:0007669"/>
    <property type="project" value="UniProtKB-SubCell"/>
</dbReference>
<evidence type="ECO:0000256" key="15">
    <source>
        <dbReference type="HAMAP-Rule" id="MF_01398"/>
    </source>
</evidence>
<keyword evidence="5 15" id="KW-0812">Transmembrane</keyword>
<evidence type="ECO:0000256" key="8">
    <source>
        <dbReference type="ARBA" id="ARBA00023065"/>
    </source>
</evidence>
<evidence type="ECO:0000313" key="18">
    <source>
        <dbReference type="EMBL" id="BBM82267.1"/>
    </source>
</evidence>
<organism evidence="18 19">
    <name type="scientific">Uabimicrobium amorphum</name>
    <dbReference type="NCBI Taxonomy" id="2596890"/>
    <lineage>
        <taxon>Bacteria</taxon>
        <taxon>Pseudomonadati</taxon>
        <taxon>Planctomycetota</taxon>
        <taxon>Candidatus Uabimicrobiia</taxon>
        <taxon>Candidatus Uabimicrobiales</taxon>
        <taxon>Candidatus Uabimicrobiaceae</taxon>
        <taxon>Candidatus Uabimicrobium</taxon>
    </lineage>
</organism>
<keyword evidence="6 15" id="KW-0375">Hydrogen ion transport</keyword>
<evidence type="ECO:0000256" key="6">
    <source>
        <dbReference type="ARBA" id="ARBA00022781"/>
    </source>
</evidence>
<comment type="subunit">
    <text evidence="13">F-type ATPases have 2 components, F(1) - the catalytic core - and F(0) - the membrane proton channel. F(1) has five subunits: alpha(3), beta(3), gamma(1), delta(1), epsilon(1). F(0) has four main subunits: a(1), b(2) and c(10-14). The alpha and beta chains form an alternating ring which encloses part of the gamma chain. F(1) is attached to F(0) by a central stalk formed by the gamma and epsilon chains, while a peripheral stalk is formed by the delta and b chains.</text>
</comment>
<accession>A0A5S9F159</accession>
<dbReference type="InterPro" id="IPR002146">
    <property type="entry name" value="ATP_synth_b/b'su_bac/chlpt"/>
</dbReference>
<dbReference type="InterPro" id="IPR050059">
    <property type="entry name" value="ATP_synthase_B_chain"/>
</dbReference>
<dbReference type="Proteomes" id="UP000326354">
    <property type="component" value="Chromosome"/>
</dbReference>
<keyword evidence="8 15" id="KW-0406">Ion transport</keyword>
<evidence type="ECO:0000256" key="3">
    <source>
        <dbReference type="ARBA" id="ARBA00022475"/>
    </source>
</evidence>
<evidence type="ECO:0000256" key="4">
    <source>
        <dbReference type="ARBA" id="ARBA00022547"/>
    </source>
</evidence>
<comment type="subunit">
    <text evidence="15">F-type ATPases have 2 components, F(1) - the catalytic core - and F(0) - the membrane proton channel. F(1) has five subunits: alpha(3), beta(3), gamma(1), delta(1), epsilon(1). F(0) has three main subunits: a(1), b(2) and c(10-14). The alpha and beta chains form an alternating ring which encloses part of the gamma chain. F(1) is attached to F(0) by a central stalk formed by the gamma and epsilon chains, while a peripheral stalk is formed by the delta and b chains.</text>
</comment>
<dbReference type="NCBIfam" id="TIGR01144">
    <property type="entry name" value="ATP_synt_b"/>
    <property type="match status" value="1"/>
</dbReference>
<keyword evidence="9 15" id="KW-0472">Membrane</keyword>
<dbReference type="HAMAP" id="MF_01398">
    <property type="entry name" value="ATP_synth_b_bprime"/>
    <property type="match status" value="1"/>
</dbReference>
<dbReference type="GO" id="GO:0045259">
    <property type="term" value="C:proton-transporting ATP synthase complex"/>
    <property type="evidence" value="ECO:0007669"/>
    <property type="project" value="UniProtKB-KW"/>
</dbReference>
<dbReference type="AlphaFoldDB" id="A0A5S9F159"/>
<reference evidence="18 19" key="1">
    <citation type="submission" date="2019-08" db="EMBL/GenBank/DDBJ databases">
        <title>Complete genome sequence of Candidatus Uab amorphum.</title>
        <authorList>
            <person name="Shiratori T."/>
            <person name="Suzuki S."/>
            <person name="Kakizawa Y."/>
            <person name="Ishida K."/>
        </authorList>
    </citation>
    <scope>NUCLEOTIDE SEQUENCE [LARGE SCALE GENOMIC DNA]</scope>
    <source>
        <strain evidence="18 19">SRT547</strain>
    </source>
</reference>
<feature type="coiled-coil region" evidence="17">
    <location>
        <begin position="64"/>
        <end position="112"/>
    </location>
</feature>
<keyword evidence="7 15" id="KW-1133">Transmembrane helix</keyword>
<gene>
    <name evidence="15" type="primary">atpF</name>
    <name evidence="18" type="ORF">UABAM_00610</name>
</gene>
<dbReference type="GO" id="GO:0046961">
    <property type="term" value="F:proton-transporting ATPase activity, rotational mechanism"/>
    <property type="evidence" value="ECO:0007669"/>
    <property type="project" value="TreeGrafter"/>
</dbReference>
<evidence type="ECO:0000256" key="5">
    <source>
        <dbReference type="ARBA" id="ARBA00022692"/>
    </source>
</evidence>
<dbReference type="InterPro" id="IPR028987">
    <property type="entry name" value="ATP_synth_B-like_membr_sf"/>
</dbReference>
<feature type="transmembrane region" description="Helical" evidence="15">
    <location>
        <begin position="7"/>
        <end position="28"/>
    </location>
</feature>
<dbReference type="PANTHER" id="PTHR33445">
    <property type="entry name" value="ATP SYNTHASE SUBUNIT B', CHLOROPLASTIC"/>
    <property type="match status" value="1"/>
</dbReference>
<evidence type="ECO:0000256" key="12">
    <source>
        <dbReference type="ARBA" id="ARBA00025614"/>
    </source>
</evidence>